<feature type="region of interest" description="Disordered" evidence="4">
    <location>
        <begin position="358"/>
        <end position="380"/>
    </location>
</feature>
<reference evidence="6" key="3">
    <citation type="submission" date="2023-05" db="EMBL/GenBank/DDBJ databases">
        <authorList>
            <person name="Smith C.H."/>
        </authorList>
    </citation>
    <scope>NUCLEOTIDE SEQUENCE</scope>
    <source>
        <strain evidence="6">CHS0354</strain>
        <tissue evidence="6">Mantle</tissue>
    </source>
</reference>
<evidence type="ECO:0000256" key="1">
    <source>
        <dbReference type="ARBA" id="ARBA00022737"/>
    </source>
</evidence>
<feature type="region of interest" description="Disordered" evidence="4">
    <location>
        <begin position="427"/>
        <end position="448"/>
    </location>
</feature>
<protein>
    <recommendedName>
        <fullName evidence="5">RRM domain-containing protein</fullName>
    </recommendedName>
</protein>
<keyword evidence="1" id="KW-0677">Repeat</keyword>
<evidence type="ECO:0000313" key="7">
    <source>
        <dbReference type="Proteomes" id="UP001195483"/>
    </source>
</evidence>
<proteinExistence type="predicted"/>
<dbReference type="SUPFAM" id="SSF54928">
    <property type="entry name" value="RNA-binding domain, RBD"/>
    <property type="match status" value="1"/>
</dbReference>
<comment type="caution">
    <text evidence="6">The sequence shown here is derived from an EMBL/GenBank/DDBJ whole genome shotgun (WGS) entry which is preliminary data.</text>
</comment>
<accession>A0AAE0VQR8</accession>
<dbReference type="AlphaFoldDB" id="A0AAE0VQR8"/>
<feature type="region of interest" description="Disordered" evidence="4">
    <location>
        <begin position="86"/>
        <end position="131"/>
    </location>
</feature>
<dbReference type="InterPro" id="IPR050666">
    <property type="entry name" value="ESRP"/>
</dbReference>
<evidence type="ECO:0000256" key="4">
    <source>
        <dbReference type="SAM" id="MobiDB-lite"/>
    </source>
</evidence>
<dbReference type="PANTHER" id="PTHR13976">
    <property type="entry name" value="HETEROGENEOUS NUCLEAR RIBONUCLEOPROTEIN-RELATED"/>
    <property type="match status" value="1"/>
</dbReference>
<reference evidence="6" key="1">
    <citation type="journal article" date="2021" name="Genome Biol. Evol.">
        <title>A High-Quality Reference Genome for a Parasitic Bivalve with Doubly Uniparental Inheritance (Bivalvia: Unionida).</title>
        <authorList>
            <person name="Smith C.H."/>
        </authorList>
    </citation>
    <scope>NUCLEOTIDE SEQUENCE</scope>
    <source>
        <strain evidence="6">CHS0354</strain>
    </source>
</reference>
<dbReference type="InterPro" id="IPR035979">
    <property type="entry name" value="RBD_domain_sf"/>
</dbReference>
<dbReference type="InterPro" id="IPR000504">
    <property type="entry name" value="RRM_dom"/>
</dbReference>
<dbReference type="GO" id="GO:0003723">
    <property type="term" value="F:RNA binding"/>
    <property type="evidence" value="ECO:0007669"/>
    <property type="project" value="UniProtKB-UniRule"/>
</dbReference>
<gene>
    <name evidence="6" type="ORF">CHS0354_035051</name>
</gene>
<feature type="region of interest" description="Disordered" evidence="4">
    <location>
        <begin position="194"/>
        <end position="342"/>
    </location>
</feature>
<keyword evidence="2 3" id="KW-0694">RNA-binding</keyword>
<feature type="compositionally biased region" description="Basic and acidic residues" evidence="4">
    <location>
        <begin position="309"/>
        <end position="319"/>
    </location>
</feature>
<evidence type="ECO:0000256" key="2">
    <source>
        <dbReference type="ARBA" id="ARBA00022884"/>
    </source>
</evidence>
<feature type="compositionally biased region" description="Low complexity" evidence="4">
    <location>
        <begin position="108"/>
        <end position="126"/>
    </location>
</feature>
<feature type="domain" description="RRM" evidence="5">
    <location>
        <begin position="3"/>
        <end position="76"/>
    </location>
</feature>
<keyword evidence="7" id="KW-1185">Reference proteome</keyword>
<evidence type="ECO:0000256" key="3">
    <source>
        <dbReference type="PROSITE-ProRule" id="PRU00176"/>
    </source>
</evidence>
<organism evidence="6 7">
    <name type="scientific">Potamilus streckersoni</name>
    <dbReference type="NCBI Taxonomy" id="2493646"/>
    <lineage>
        <taxon>Eukaryota</taxon>
        <taxon>Metazoa</taxon>
        <taxon>Spiralia</taxon>
        <taxon>Lophotrochozoa</taxon>
        <taxon>Mollusca</taxon>
        <taxon>Bivalvia</taxon>
        <taxon>Autobranchia</taxon>
        <taxon>Heteroconchia</taxon>
        <taxon>Palaeoheterodonta</taxon>
        <taxon>Unionida</taxon>
        <taxon>Unionoidea</taxon>
        <taxon>Unionidae</taxon>
        <taxon>Ambleminae</taxon>
        <taxon>Lampsilini</taxon>
        <taxon>Potamilus</taxon>
    </lineage>
</organism>
<dbReference type="Proteomes" id="UP001195483">
    <property type="component" value="Unassembled WGS sequence"/>
</dbReference>
<evidence type="ECO:0000259" key="5">
    <source>
        <dbReference type="PROSITE" id="PS50102"/>
    </source>
</evidence>
<reference evidence="6" key="2">
    <citation type="journal article" date="2021" name="Genome Biol. Evol.">
        <title>Developing a high-quality reference genome for a parasitic bivalve with doubly uniparental inheritance (Bivalvia: Unionida).</title>
        <authorList>
            <person name="Smith C.H."/>
        </authorList>
    </citation>
    <scope>NUCLEOTIDE SEQUENCE</scope>
    <source>
        <strain evidence="6">CHS0354</strain>
        <tissue evidence="6">Mantle</tissue>
    </source>
</reference>
<feature type="compositionally biased region" description="Basic and acidic residues" evidence="4">
    <location>
        <begin position="360"/>
        <end position="380"/>
    </location>
</feature>
<dbReference type="EMBL" id="JAEAOA010002056">
    <property type="protein sequence ID" value="KAK3586516.1"/>
    <property type="molecule type" value="Genomic_DNA"/>
</dbReference>
<evidence type="ECO:0000313" key="6">
    <source>
        <dbReference type="EMBL" id="KAK3586516.1"/>
    </source>
</evidence>
<dbReference type="InterPro" id="IPR012677">
    <property type="entry name" value="Nucleotide-bd_a/b_plait_sf"/>
</dbReference>
<dbReference type="Gene3D" id="3.30.70.330">
    <property type="match status" value="1"/>
</dbReference>
<sequence>MSLIIRLQGLPRSANATDIRNFFKGIFIPPGRVHIFGGEKEEAFIAFSSDEDARKAMLHNMGYIGDSQILLFLSSTVEMRRRVEEVKMHCSSSGKSTASSTEPAPAHQALSAPQPQRLQLQQDPPLGTRFPHTIENEGLRNMGIGLERSVVGVRDPIMYSQQLSGAQGYGGQITSSPPNEYGSRISLSPKAYTNHVAGSKGDDPIPHPSQDKGFGVASQSINQRNGYVDPEPLSVQGRTNYPCTSRPVHDINFRDPRQARPDENPSISRQHWERVDSIASYQESDLQRIDQGRGSPLRPIYLGNTPDLDASRPPRREPWEGSTLPGQDHLYPSQNETPCGRKDRGNLIHCHIQGAFAQHSKLEDPQPIREKDGRMDPHSQNRSDVIALGRSDISTQQLDISLHTVGPYGPQCRRKEAGPPNRIGYQPSSTDEFENVKPSFPADCVPGPGRSLRMGMGFRERLPHIRPPRAIRPPSSIEWHGPLKQFRSSYIRPTLDQVKYFRRPVGPRHVDAVHAREKKRRHRDERAQSLALTVIAKKIADNNQVSKGNRIGVALVTFVTSEKYSKAPEKNGSLMNNRVVEV</sequence>
<name>A0AAE0VQR8_9BIVA</name>
<feature type="compositionally biased region" description="Low complexity" evidence="4">
    <location>
        <begin position="91"/>
        <end position="100"/>
    </location>
</feature>
<feature type="compositionally biased region" description="Basic and acidic residues" evidence="4">
    <location>
        <begin position="247"/>
        <end position="263"/>
    </location>
</feature>
<dbReference type="PROSITE" id="PS50102">
    <property type="entry name" value="RRM"/>
    <property type="match status" value="1"/>
</dbReference>